<feature type="domain" description="Reverse transcriptase" evidence="1">
    <location>
        <begin position="9"/>
        <end position="96"/>
    </location>
</feature>
<proteinExistence type="predicted"/>
<evidence type="ECO:0000313" key="3">
    <source>
        <dbReference type="Proteomes" id="UP000325315"/>
    </source>
</evidence>
<dbReference type="OrthoDB" id="1914518at2759"/>
<dbReference type="Gene3D" id="3.10.10.10">
    <property type="entry name" value="HIV Type 1 Reverse Transcriptase, subunit A, domain 1"/>
    <property type="match status" value="1"/>
</dbReference>
<dbReference type="InterPro" id="IPR000477">
    <property type="entry name" value="RT_dom"/>
</dbReference>
<evidence type="ECO:0000259" key="1">
    <source>
        <dbReference type="Pfam" id="PF00078"/>
    </source>
</evidence>
<name>A0A5B6X259_9ROSI</name>
<organism evidence="2 3">
    <name type="scientific">Gossypium australe</name>
    <dbReference type="NCBI Taxonomy" id="47621"/>
    <lineage>
        <taxon>Eukaryota</taxon>
        <taxon>Viridiplantae</taxon>
        <taxon>Streptophyta</taxon>
        <taxon>Embryophyta</taxon>
        <taxon>Tracheophyta</taxon>
        <taxon>Spermatophyta</taxon>
        <taxon>Magnoliopsida</taxon>
        <taxon>eudicotyledons</taxon>
        <taxon>Gunneridae</taxon>
        <taxon>Pentapetalae</taxon>
        <taxon>rosids</taxon>
        <taxon>malvids</taxon>
        <taxon>Malvales</taxon>
        <taxon>Malvaceae</taxon>
        <taxon>Malvoideae</taxon>
        <taxon>Gossypium</taxon>
    </lineage>
</organism>
<reference evidence="3" key="1">
    <citation type="journal article" date="2019" name="Plant Biotechnol. J.">
        <title>Genome sequencing of the Australian wild diploid species Gossypium australe highlights disease resistance and delayed gland morphogenesis.</title>
        <authorList>
            <person name="Cai Y."/>
            <person name="Cai X."/>
            <person name="Wang Q."/>
            <person name="Wang P."/>
            <person name="Zhang Y."/>
            <person name="Cai C."/>
            <person name="Xu Y."/>
            <person name="Wang K."/>
            <person name="Zhou Z."/>
            <person name="Wang C."/>
            <person name="Geng S."/>
            <person name="Li B."/>
            <person name="Dong Q."/>
            <person name="Hou Y."/>
            <person name="Wang H."/>
            <person name="Ai P."/>
            <person name="Liu Z."/>
            <person name="Yi F."/>
            <person name="Sun M."/>
            <person name="An G."/>
            <person name="Cheng J."/>
            <person name="Zhang Y."/>
            <person name="Shi Q."/>
            <person name="Xie Y."/>
            <person name="Shi X."/>
            <person name="Chang Y."/>
            <person name="Huang F."/>
            <person name="Chen Y."/>
            <person name="Hong S."/>
            <person name="Mi L."/>
            <person name="Sun Q."/>
            <person name="Zhang L."/>
            <person name="Zhou B."/>
            <person name="Peng R."/>
            <person name="Zhang X."/>
            <person name="Liu F."/>
        </authorList>
    </citation>
    <scope>NUCLEOTIDE SEQUENCE [LARGE SCALE GENOMIC DNA]</scope>
    <source>
        <strain evidence="3">cv. PA1801</strain>
    </source>
</reference>
<dbReference type="SUPFAM" id="SSF56672">
    <property type="entry name" value="DNA/RNA polymerases"/>
    <property type="match status" value="1"/>
</dbReference>
<dbReference type="Proteomes" id="UP000325315">
    <property type="component" value="Unassembled WGS sequence"/>
</dbReference>
<gene>
    <name evidence="2" type="ORF">EPI10_030844</name>
</gene>
<comment type="caution">
    <text evidence="2">The sequence shown here is derived from an EMBL/GenBank/DDBJ whole genome shotgun (WGS) entry which is preliminary data.</text>
</comment>
<dbReference type="AlphaFoldDB" id="A0A5B6X259"/>
<sequence>MTFCIDYQKLNKIDLQSDYYQLRVKDVGVPKITFRTHYKHYEFLVMPFGLTNAPAVFMNIMNRVFQPHLYKFIVVFIDDVLIYSKNESGHAQHLKTYYILYVRNNYMQSLENCFVKNFSIIALPMKKLLQKDLKTMLTEAPVLTHPESRKEFIIDYHLGKANVVVDALSRKSLFTLRSMNTQLNFVHERSILAELKA</sequence>
<keyword evidence="2" id="KW-0695">RNA-directed DNA polymerase</keyword>
<dbReference type="Gene3D" id="3.30.70.270">
    <property type="match status" value="1"/>
</dbReference>
<dbReference type="EMBL" id="SMMG02000001">
    <property type="protein sequence ID" value="KAA3486987.1"/>
    <property type="molecule type" value="Genomic_DNA"/>
</dbReference>
<dbReference type="PANTHER" id="PTHR24559">
    <property type="entry name" value="TRANSPOSON TY3-I GAG-POL POLYPROTEIN"/>
    <property type="match status" value="1"/>
</dbReference>
<protein>
    <submittedName>
        <fullName evidence="2">RNA-directed DNA polymerase-like protein</fullName>
    </submittedName>
</protein>
<dbReference type="InterPro" id="IPR053134">
    <property type="entry name" value="RNA-dir_DNA_polymerase"/>
</dbReference>
<accession>A0A5B6X259</accession>
<dbReference type="InterPro" id="IPR043502">
    <property type="entry name" value="DNA/RNA_pol_sf"/>
</dbReference>
<keyword evidence="3" id="KW-1185">Reference proteome</keyword>
<keyword evidence="2" id="KW-0808">Transferase</keyword>
<dbReference type="InterPro" id="IPR043128">
    <property type="entry name" value="Rev_trsase/Diguanyl_cyclase"/>
</dbReference>
<evidence type="ECO:0000313" key="2">
    <source>
        <dbReference type="EMBL" id="KAA3486987.1"/>
    </source>
</evidence>
<keyword evidence="2" id="KW-0548">Nucleotidyltransferase</keyword>
<dbReference type="Pfam" id="PF00078">
    <property type="entry name" value="RVT_1"/>
    <property type="match status" value="1"/>
</dbReference>
<dbReference type="GO" id="GO:0003964">
    <property type="term" value="F:RNA-directed DNA polymerase activity"/>
    <property type="evidence" value="ECO:0007669"/>
    <property type="project" value="UniProtKB-KW"/>
</dbReference>
<dbReference type="PANTHER" id="PTHR24559:SF444">
    <property type="entry name" value="REVERSE TRANSCRIPTASE DOMAIN-CONTAINING PROTEIN"/>
    <property type="match status" value="1"/>
</dbReference>
<dbReference type="CDD" id="cd01647">
    <property type="entry name" value="RT_LTR"/>
    <property type="match status" value="1"/>
</dbReference>